<evidence type="ECO:0000259" key="2">
    <source>
        <dbReference type="Pfam" id="PF00534"/>
    </source>
</evidence>
<sequence length="424" mass="43583">MTDTLPAALHFHTLLSHRGGATRVARMLARGLARRGVVVHRTCEILDGDISDADGPDGGSAECGAAHGVVPAAGVGGCLLPGMPLHLHATLDWTACLGSIVGVGRSGLDGRSGQAGKSGQAGISGAAGQTAPPLPPVSPAPPAAPVFPVPMVVTVHDCSLLTGGCVYPIDCDGWRTGCPGECPRGYPGAAPLQDRRASALRAAAPLLVSPSGWLARMMRARFPDLSCSVVPNGVEPAGGPAQAEARAALGIAPDARVAIFVAHGGEQAMLKGGHRWMALWNEVKGAVPAAVGLMVGGDAAERDGDLLRWPYVDRAMLDTLLAASDVFVYPTLADNHALVVLEAMAAGVPVCSFRVGGVPEQVEDGVTGALAEEGDWGGLAASVAGLLERPRLARTLGRAGQDAWRTRFTVDRMVEGYLKIYARL</sequence>
<dbReference type="SUPFAM" id="SSF53756">
    <property type="entry name" value="UDP-Glycosyltransferase/glycogen phosphorylase"/>
    <property type="match status" value="1"/>
</dbReference>
<evidence type="ECO:0000313" key="3">
    <source>
        <dbReference type="EMBL" id="ACL07464.1"/>
    </source>
</evidence>
<dbReference type="STRING" id="883.DvMF_0507"/>
<dbReference type="AlphaFoldDB" id="B8DKN5"/>
<feature type="compositionally biased region" description="Low complexity" evidence="1">
    <location>
        <begin position="111"/>
        <end position="131"/>
    </location>
</feature>
<dbReference type="GO" id="GO:0016757">
    <property type="term" value="F:glycosyltransferase activity"/>
    <property type="evidence" value="ECO:0007669"/>
    <property type="project" value="InterPro"/>
</dbReference>
<dbReference type="PANTHER" id="PTHR12526">
    <property type="entry name" value="GLYCOSYLTRANSFERASE"/>
    <property type="match status" value="1"/>
</dbReference>
<keyword evidence="3" id="KW-0808">Transferase</keyword>
<feature type="domain" description="Glycosyl transferase family 1" evidence="2">
    <location>
        <begin position="311"/>
        <end position="401"/>
    </location>
</feature>
<protein>
    <submittedName>
        <fullName evidence="3">Glycosyl transferase group 1</fullName>
    </submittedName>
</protein>
<dbReference type="Gene3D" id="3.40.50.2000">
    <property type="entry name" value="Glycogen Phosphorylase B"/>
    <property type="match status" value="2"/>
</dbReference>
<gene>
    <name evidence="3" type="ordered locus">DvMF_0507</name>
</gene>
<dbReference type="CAZy" id="GT4">
    <property type="family name" value="Glycosyltransferase Family 4"/>
</dbReference>
<organism evidence="3">
    <name type="scientific">Nitratidesulfovibrio vulgaris (strain DSM 19637 / Miyazaki F)</name>
    <name type="common">Desulfovibrio vulgaris</name>
    <dbReference type="NCBI Taxonomy" id="883"/>
    <lineage>
        <taxon>Bacteria</taxon>
        <taxon>Pseudomonadati</taxon>
        <taxon>Thermodesulfobacteriota</taxon>
        <taxon>Desulfovibrionia</taxon>
        <taxon>Desulfovibrionales</taxon>
        <taxon>Desulfovibrionaceae</taxon>
        <taxon>Nitratidesulfovibrio</taxon>
    </lineage>
</organism>
<feature type="region of interest" description="Disordered" evidence="1">
    <location>
        <begin position="109"/>
        <end position="137"/>
    </location>
</feature>
<dbReference type="Pfam" id="PF00534">
    <property type="entry name" value="Glycos_transf_1"/>
    <property type="match status" value="1"/>
</dbReference>
<dbReference type="eggNOG" id="COG0438">
    <property type="taxonomic scope" value="Bacteria"/>
</dbReference>
<accession>B8DKN5</accession>
<dbReference type="EMBL" id="CP001197">
    <property type="protein sequence ID" value="ACL07464.1"/>
    <property type="molecule type" value="Genomic_DNA"/>
</dbReference>
<evidence type="ECO:0000256" key="1">
    <source>
        <dbReference type="SAM" id="MobiDB-lite"/>
    </source>
</evidence>
<dbReference type="PANTHER" id="PTHR12526:SF636">
    <property type="entry name" value="BLL3647 PROTEIN"/>
    <property type="match status" value="1"/>
</dbReference>
<dbReference type="KEGG" id="dvm:DvMF_0507"/>
<dbReference type="InterPro" id="IPR001296">
    <property type="entry name" value="Glyco_trans_1"/>
</dbReference>
<reference evidence="3" key="1">
    <citation type="submission" date="2008-10" db="EMBL/GenBank/DDBJ databases">
        <title>Complete sequence of Desulfovibrio vulgaris str. 'Miyazaki F'.</title>
        <authorList>
            <person name="Lucas S."/>
            <person name="Copeland A."/>
            <person name="Lapidus A."/>
            <person name="Glavina del Rio T."/>
            <person name="Dalin E."/>
            <person name="Tice H."/>
            <person name="Bruce D."/>
            <person name="Goodwin L."/>
            <person name="Pitluck S."/>
            <person name="Sims D."/>
            <person name="Brettin T."/>
            <person name="Detter J.C."/>
            <person name="Han C."/>
            <person name="Larimer F."/>
            <person name="Land M."/>
            <person name="Hauser L."/>
            <person name="Kyrpides N."/>
            <person name="Mikhailova N."/>
            <person name="Hazen T.C."/>
            <person name="Richardson P."/>
        </authorList>
    </citation>
    <scope>NUCLEOTIDE SEQUENCE</scope>
    <source>
        <strain evidence="3">Miyazaki F</strain>
    </source>
</reference>
<name>B8DKN5_NITV9</name>
<proteinExistence type="predicted"/>
<dbReference type="HOGENOM" id="CLU_009583_28_3_7"/>